<dbReference type="OrthoDB" id="2151982at2759"/>
<protein>
    <recommendedName>
        <fullName evidence="4">Methyltransferase domain-containing protein</fullName>
    </recommendedName>
</protein>
<name>A0A507ENF8_9FUNG</name>
<gene>
    <name evidence="2" type="ORF">CcCBS67573_g08079</name>
</gene>
<organism evidence="2 3">
    <name type="scientific">Chytriomyces confervae</name>
    <dbReference type="NCBI Taxonomy" id="246404"/>
    <lineage>
        <taxon>Eukaryota</taxon>
        <taxon>Fungi</taxon>
        <taxon>Fungi incertae sedis</taxon>
        <taxon>Chytridiomycota</taxon>
        <taxon>Chytridiomycota incertae sedis</taxon>
        <taxon>Chytridiomycetes</taxon>
        <taxon>Chytridiales</taxon>
        <taxon>Chytriomycetaceae</taxon>
        <taxon>Chytriomyces</taxon>
    </lineage>
</organism>
<accession>A0A507ENF8</accession>
<comment type="caution">
    <text evidence="2">The sequence shown here is derived from an EMBL/GenBank/DDBJ whole genome shotgun (WGS) entry which is preliminary data.</text>
</comment>
<feature type="signal peptide" evidence="1">
    <location>
        <begin position="1"/>
        <end position="23"/>
    </location>
</feature>
<sequence length="231" mass="25179">MLRTCTTLLLNTLTLIPYPSALGGSLHLYLNSSGSATSLADHVRALHKEGHVEEILDIFAAVPRPPQTTLCCVNPTPALLIHVKNGLVLQGGETVLSIGSGSGLFEYLLQSKLPNGKLVGVDVAPINLFLAPSSFECIHPDEQVSARLGSENVVALLSVYLRRPQLLQDYLHQFPKVSRIVLIGPRNEDPLLHKDVANFVAARGFTRTSVLVDMPLILAHWDMLQVLEKVE</sequence>
<feature type="chain" id="PRO_5021318262" description="Methyltransferase domain-containing protein" evidence="1">
    <location>
        <begin position="24"/>
        <end position="231"/>
    </location>
</feature>
<dbReference type="InterPro" id="IPR029063">
    <property type="entry name" value="SAM-dependent_MTases_sf"/>
</dbReference>
<evidence type="ECO:0008006" key="4">
    <source>
        <dbReference type="Google" id="ProtNLM"/>
    </source>
</evidence>
<evidence type="ECO:0000313" key="2">
    <source>
        <dbReference type="EMBL" id="TPX65613.1"/>
    </source>
</evidence>
<keyword evidence="1" id="KW-0732">Signal</keyword>
<evidence type="ECO:0000313" key="3">
    <source>
        <dbReference type="Proteomes" id="UP000320333"/>
    </source>
</evidence>
<reference evidence="2 3" key="1">
    <citation type="journal article" date="2019" name="Sci. Rep.">
        <title>Comparative genomics of chytrid fungi reveal insights into the obligate biotrophic and pathogenic lifestyle of Synchytrium endobioticum.</title>
        <authorList>
            <person name="van de Vossenberg B.T.L.H."/>
            <person name="Warris S."/>
            <person name="Nguyen H.D.T."/>
            <person name="van Gent-Pelzer M.P.E."/>
            <person name="Joly D.L."/>
            <person name="van de Geest H.C."/>
            <person name="Bonants P.J.M."/>
            <person name="Smith D.S."/>
            <person name="Levesque C.A."/>
            <person name="van der Lee T.A.J."/>
        </authorList>
    </citation>
    <scope>NUCLEOTIDE SEQUENCE [LARGE SCALE GENOMIC DNA]</scope>
    <source>
        <strain evidence="2 3">CBS 675.73</strain>
    </source>
</reference>
<dbReference type="AlphaFoldDB" id="A0A507ENF8"/>
<dbReference type="EMBL" id="QEAP01000480">
    <property type="protein sequence ID" value="TPX65613.1"/>
    <property type="molecule type" value="Genomic_DNA"/>
</dbReference>
<proteinExistence type="predicted"/>
<dbReference type="Proteomes" id="UP000320333">
    <property type="component" value="Unassembled WGS sequence"/>
</dbReference>
<evidence type="ECO:0000256" key="1">
    <source>
        <dbReference type="SAM" id="SignalP"/>
    </source>
</evidence>
<dbReference type="SUPFAM" id="SSF53335">
    <property type="entry name" value="S-adenosyl-L-methionine-dependent methyltransferases"/>
    <property type="match status" value="1"/>
</dbReference>
<keyword evidence="3" id="KW-1185">Reference proteome</keyword>